<dbReference type="EMBL" id="CADIJQ010000007">
    <property type="protein sequence ID" value="CAB3722944.1"/>
    <property type="molecule type" value="Genomic_DNA"/>
</dbReference>
<comment type="similarity">
    <text evidence="1">Belongs to the DprA/Smf family.</text>
</comment>
<organism evidence="3 4">
    <name type="scientific">Achromobacter kerstersii</name>
    <dbReference type="NCBI Taxonomy" id="1353890"/>
    <lineage>
        <taxon>Bacteria</taxon>
        <taxon>Pseudomonadati</taxon>
        <taxon>Pseudomonadota</taxon>
        <taxon>Betaproteobacteria</taxon>
        <taxon>Burkholderiales</taxon>
        <taxon>Alcaligenaceae</taxon>
        <taxon>Achromobacter</taxon>
    </lineage>
</organism>
<dbReference type="AlphaFoldDB" id="A0A6S7ABU0"/>
<feature type="domain" description="Smf/DprA SLOG" evidence="2">
    <location>
        <begin position="81"/>
        <end position="254"/>
    </location>
</feature>
<evidence type="ECO:0000313" key="4">
    <source>
        <dbReference type="Proteomes" id="UP000494269"/>
    </source>
</evidence>
<gene>
    <name evidence="3" type="ORF">LMG3441_03974</name>
</gene>
<dbReference type="Proteomes" id="UP000494269">
    <property type="component" value="Unassembled WGS sequence"/>
</dbReference>
<evidence type="ECO:0000259" key="2">
    <source>
        <dbReference type="Pfam" id="PF02481"/>
    </source>
</evidence>
<proteinExistence type="inferred from homology"/>
<dbReference type="PANTHER" id="PTHR43022">
    <property type="entry name" value="PROTEIN SMF"/>
    <property type="match status" value="1"/>
</dbReference>
<evidence type="ECO:0000256" key="1">
    <source>
        <dbReference type="ARBA" id="ARBA00006525"/>
    </source>
</evidence>
<sequence>MLGFDEAAILFLGLARLKGVGFKTLRDLGGVDAIAQKLISEGPSFVATLTRGSNEDCSISNVQALGESAAEVLHNRGINLVRANEPHFPLQFAELEPSLRPLWFFYRGNYGLLATEAIAVVGTRTPSKEGEFLTKYAVAAVQEVGATVVSGLAKGIDEIAHEAALACNVANVSMLGTGLLRSYPAKNAELAQRILDAGGLLISEYMPDAMPTGEAFVWRNRLQAALAKCVIAPEWKRSSGTAHTVRFAKRFERPSINLTLNGVAPAADQGTADQTYEVPRQHAAFVDALQIVDRYTEARLLSFQHQRLLF</sequence>
<dbReference type="RefSeq" id="WP_175170718.1">
    <property type="nucleotide sequence ID" value="NZ_CADIJQ010000007.1"/>
</dbReference>
<evidence type="ECO:0000313" key="3">
    <source>
        <dbReference type="EMBL" id="CAB3722944.1"/>
    </source>
</evidence>
<accession>A0A6S7ABU0</accession>
<dbReference type="PANTHER" id="PTHR43022:SF1">
    <property type="entry name" value="PROTEIN SMF"/>
    <property type="match status" value="1"/>
</dbReference>
<dbReference type="InterPro" id="IPR057666">
    <property type="entry name" value="DrpA_SLOG"/>
</dbReference>
<dbReference type="Pfam" id="PF02481">
    <property type="entry name" value="DNA_processg_A"/>
    <property type="match status" value="1"/>
</dbReference>
<dbReference type="Gene3D" id="3.40.50.450">
    <property type="match status" value="1"/>
</dbReference>
<name>A0A6S7ABU0_9BURK</name>
<protein>
    <recommendedName>
        <fullName evidence="2">Smf/DprA SLOG domain-containing protein</fullName>
    </recommendedName>
</protein>
<dbReference type="GO" id="GO:0009294">
    <property type="term" value="P:DNA-mediated transformation"/>
    <property type="evidence" value="ECO:0007669"/>
    <property type="project" value="InterPro"/>
</dbReference>
<reference evidence="3 4" key="1">
    <citation type="submission" date="2020-04" db="EMBL/GenBank/DDBJ databases">
        <authorList>
            <person name="De Canck E."/>
        </authorList>
    </citation>
    <scope>NUCLEOTIDE SEQUENCE [LARGE SCALE GENOMIC DNA]</scope>
    <source>
        <strain evidence="3 4">LMG 3441</strain>
    </source>
</reference>
<dbReference type="InterPro" id="IPR003488">
    <property type="entry name" value="DprA"/>
</dbReference>
<keyword evidence="4" id="KW-1185">Reference proteome</keyword>
<dbReference type="SUPFAM" id="SSF102405">
    <property type="entry name" value="MCP/YpsA-like"/>
    <property type="match status" value="1"/>
</dbReference>